<proteinExistence type="predicted"/>
<comment type="caution">
    <text evidence="1">The sequence shown here is derived from an EMBL/GenBank/DDBJ whole genome shotgun (WGS) entry which is preliminary data.</text>
</comment>
<dbReference type="Proteomes" id="UP000822688">
    <property type="component" value="Chromosome V"/>
</dbReference>
<reference evidence="1" key="1">
    <citation type="submission" date="2020-06" db="EMBL/GenBank/DDBJ databases">
        <title>WGS assembly of Ceratodon purpureus strain R40.</title>
        <authorList>
            <person name="Carey S.B."/>
            <person name="Jenkins J."/>
            <person name="Shu S."/>
            <person name="Lovell J.T."/>
            <person name="Sreedasyam A."/>
            <person name="Maumus F."/>
            <person name="Tiley G.P."/>
            <person name="Fernandez-Pozo N."/>
            <person name="Barry K."/>
            <person name="Chen C."/>
            <person name="Wang M."/>
            <person name="Lipzen A."/>
            <person name="Daum C."/>
            <person name="Saski C.A."/>
            <person name="Payton A.C."/>
            <person name="Mcbreen J.C."/>
            <person name="Conrad R.E."/>
            <person name="Kollar L.M."/>
            <person name="Olsson S."/>
            <person name="Huttunen S."/>
            <person name="Landis J.B."/>
            <person name="Wickett N.J."/>
            <person name="Johnson M.G."/>
            <person name="Rensing S.A."/>
            <person name="Grimwood J."/>
            <person name="Schmutz J."/>
            <person name="Mcdaniel S.F."/>
        </authorList>
    </citation>
    <scope>NUCLEOTIDE SEQUENCE</scope>
    <source>
        <strain evidence="1">R40</strain>
    </source>
</reference>
<name>A0A8T0HTB7_CERPU</name>
<keyword evidence="2" id="KW-1185">Reference proteome</keyword>
<sequence>MCGYLNRPPFWIFWFEVFSTESSLHLHQHLSILWKHDLAGPKLSPPRRSLFLRPFFSFFRPLPSSPFLLLLEADTLPHCPSRFSSSPVFASTACSSSPTSFRSFTSPALDIS</sequence>
<dbReference type="EMBL" id="CM026426">
    <property type="protein sequence ID" value="KAG0573748.1"/>
    <property type="molecule type" value="Genomic_DNA"/>
</dbReference>
<evidence type="ECO:0000313" key="1">
    <source>
        <dbReference type="EMBL" id="KAG0573748.1"/>
    </source>
</evidence>
<accession>A0A8T0HTB7</accession>
<dbReference type="AlphaFoldDB" id="A0A8T0HTB7"/>
<protein>
    <submittedName>
        <fullName evidence="1">Uncharacterized protein</fullName>
    </submittedName>
</protein>
<gene>
    <name evidence="1" type="ORF">KC19_VG206200</name>
</gene>
<evidence type="ECO:0000313" key="2">
    <source>
        <dbReference type="Proteomes" id="UP000822688"/>
    </source>
</evidence>
<organism evidence="1 2">
    <name type="scientific">Ceratodon purpureus</name>
    <name type="common">Fire moss</name>
    <name type="synonym">Dicranum purpureum</name>
    <dbReference type="NCBI Taxonomy" id="3225"/>
    <lineage>
        <taxon>Eukaryota</taxon>
        <taxon>Viridiplantae</taxon>
        <taxon>Streptophyta</taxon>
        <taxon>Embryophyta</taxon>
        <taxon>Bryophyta</taxon>
        <taxon>Bryophytina</taxon>
        <taxon>Bryopsida</taxon>
        <taxon>Dicranidae</taxon>
        <taxon>Pseudoditrichales</taxon>
        <taxon>Ditrichaceae</taxon>
        <taxon>Ceratodon</taxon>
    </lineage>
</organism>